<reference evidence="7 8" key="1">
    <citation type="submission" date="2017-04" db="EMBL/GenBank/DDBJ databases">
        <authorList>
            <person name="Afonso C.L."/>
            <person name="Miller P.J."/>
            <person name="Scott M.A."/>
            <person name="Spackman E."/>
            <person name="Goraichik I."/>
            <person name="Dimitrov K.M."/>
            <person name="Suarez D.L."/>
            <person name="Swayne D.E."/>
        </authorList>
    </citation>
    <scope>NUCLEOTIDE SEQUENCE [LARGE SCALE GENOMIC DNA]</scope>
    <source>
        <strain evidence="7 8">DSM 12555</strain>
    </source>
</reference>
<evidence type="ECO:0000259" key="6">
    <source>
        <dbReference type="PROSITE" id="PS50075"/>
    </source>
</evidence>
<dbReference type="OrthoDB" id="51171at2"/>
<dbReference type="InterPro" id="IPR025110">
    <property type="entry name" value="AMP-bd_C"/>
</dbReference>
<dbReference type="AlphaFoldDB" id="A0A1W1Y0A3"/>
<dbReference type="STRING" id="1121291.SAMN02745134_03954"/>
<dbReference type="SUPFAM" id="SSF56801">
    <property type="entry name" value="Acetyl-CoA synthetase-like"/>
    <property type="match status" value="1"/>
</dbReference>
<comment type="cofactor">
    <cofactor evidence="1">
        <name>pantetheine 4'-phosphate</name>
        <dbReference type="ChEBI" id="CHEBI:47942"/>
    </cofactor>
</comment>
<keyword evidence="4" id="KW-0597">Phosphoprotein</keyword>
<gene>
    <name evidence="7" type="ORF">SAMN02745134_03954</name>
</gene>
<proteinExistence type="inferred from homology"/>
<feature type="non-terminal residue" evidence="7">
    <location>
        <position position="1"/>
    </location>
</feature>
<dbReference type="InterPro" id="IPR036736">
    <property type="entry name" value="ACP-like_sf"/>
</dbReference>
<dbReference type="CDD" id="cd19543">
    <property type="entry name" value="DCL_NRPS"/>
    <property type="match status" value="1"/>
</dbReference>
<dbReference type="EMBL" id="FWXH01000054">
    <property type="protein sequence ID" value="SMC29596.1"/>
    <property type="molecule type" value="Genomic_DNA"/>
</dbReference>
<dbReference type="PROSITE" id="PS00012">
    <property type="entry name" value="PHOSPHOPANTETHEINE"/>
    <property type="match status" value="1"/>
</dbReference>
<dbReference type="InterPro" id="IPR001242">
    <property type="entry name" value="Condensation_dom"/>
</dbReference>
<dbReference type="GO" id="GO:0003824">
    <property type="term" value="F:catalytic activity"/>
    <property type="evidence" value="ECO:0007669"/>
    <property type="project" value="InterPro"/>
</dbReference>
<keyword evidence="3" id="KW-0596">Phosphopantetheine</keyword>
<dbReference type="Pfam" id="PF00550">
    <property type="entry name" value="PP-binding"/>
    <property type="match status" value="1"/>
</dbReference>
<dbReference type="FunFam" id="1.10.1200.10:FF:000005">
    <property type="entry name" value="Nonribosomal peptide synthetase 1"/>
    <property type="match status" value="1"/>
</dbReference>
<keyword evidence="5" id="KW-0045">Antibiotic biosynthesis</keyword>
<keyword evidence="8" id="KW-1185">Reference proteome</keyword>
<dbReference type="CDD" id="cd19534">
    <property type="entry name" value="E_NRPS"/>
    <property type="match status" value="1"/>
</dbReference>
<evidence type="ECO:0000256" key="5">
    <source>
        <dbReference type="ARBA" id="ARBA00023194"/>
    </source>
</evidence>
<dbReference type="Pfam" id="PF00668">
    <property type="entry name" value="Condensation"/>
    <property type="match status" value="2"/>
</dbReference>
<dbReference type="PANTHER" id="PTHR45398">
    <property type="match status" value="1"/>
</dbReference>
<dbReference type="GO" id="GO:0008610">
    <property type="term" value="P:lipid biosynthetic process"/>
    <property type="evidence" value="ECO:0007669"/>
    <property type="project" value="UniProtKB-ARBA"/>
</dbReference>
<dbReference type="Pfam" id="PF13193">
    <property type="entry name" value="AMP-binding_C"/>
    <property type="match status" value="1"/>
</dbReference>
<evidence type="ECO:0000256" key="4">
    <source>
        <dbReference type="ARBA" id="ARBA00022553"/>
    </source>
</evidence>
<dbReference type="Gene3D" id="3.30.559.30">
    <property type="entry name" value="Nonribosomal peptide synthetase, condensation domain"/>
    <property type="match status" value="2"/>
</dbReference>
<dbReference type="Gene3D" id="1.10.1200.10">
    <property type="entry name" value="ACP-like"/>
    <property type="match status" value="1"/>
</dbReference>
<dbReference type="Gene3D" id="3.40.50.980">
    <property type="match status" value="1"/>
</dbReference>
<sequence>KVFKDLIKSKRIENLYGPTEATVYSTKYSLKDILDNIPIGKPIDNAKMYIVDKNTKLVPMGVVGELCIGGDGLARGYLNNKELTEEKFAQNPYEPGKKMYRTGDLARWLSDGNIEYLGRIDHQVKIRGFRIELGEIESNLLKIEGIKEVVVLAREKAGNNYLCAYYIGEKEYSVGELREELKKFMPDYMLPSYFIKLESIPLTLNGKINRKALPEPQGKIDTGAEYEAPRNEVEKQLVEIWQDVLNIDEIGINDDFFSLGGDSIKSIQVISRAKAKGYYFEVKDVFNNSNIKALSKLVKKNSLTISQDEVVGEVELTPIQKRFFERNFEEKQHWNQAVMLFSKDGFKKEILEKVFKAIIIHHDALRMVYKNENGEVYQINRGTGEKLYDLNVYEGLSEKEITEKCNQIQDSINLEEGPLVKLGLFKTHKGDHLLIAIHHLVIDGVSWRILFEDLSKAYEMSKNGEDIILQDKTASFKEWAVEQKKYADSYSIRKQLEYWNGIDKCDIRKLPKDKEAAVTKMADLRSIGFNLTQQQTENLLKNVNKAYNTEINDILLTALGLTISKWTESENTLVNLEGHGREEIIKNVDITRTVGWFTSQYPVVLNSNNDDLGTTIKNIKDSLRRVPNKGIGYGIIKYLSKDKMEFRLKPEISFNYLGQFDEDINNDIFNMSPLSSGNSIGLNNKGLYSLDFSGILIDKKLNIDIRYNDKEYKDETIKKLIQEYRNNLITIIEHCMNKDKSEKTAADVTKENITLQQLKPYLKDIDNIKNIYPLTPMQEGMLYHALADNKSDAYNEELVIKIKGQLDINLLNESFNRLVERHDILRTVFDYENFNMDMQIVFYKRKADIRYLDISGKKFDKKDYISRTVGNDKERGFDLNKDVLIKLTIIKTEEDVYNLILNNHHIIMDGWCLNIIMLELFKIYNELKFGYKAKLEEAVPYSGYIEWLNNKDREAAKDYWTNYLADYDEAAIVPFENKENSKEYKKSEVAFEIKRYMTKKLEVIARENKVTINTIMQSVWALLLQKYNNSNDSVFGYVVSGRNPEVKGIENMLGLFINTVPLRVKTENNMIFNELLTNINKSFAESSQWDFYPLADIQGLSGVKEKLVNNIMVFENYPVDSEGINNEILDKNDLKIVHVEAQEQTNYNFNLLVIYQDTISIKFNFNEAVYSKDNVLKIKDHFENLVSQIIKDQEVKIKDIEILSEEERSILEKFNDTEGEYPEGKVVSELFEMQVKKTP</sequence>
<organism evidence="7 8">
    <name type="scientific">Clostridium acidisoli DSM 12555</name>
    <dbReference type="NCBI Taxonomy" id="1121291"/>
    <lineage>
        <taxon>Bacteria</taxon>
        <taxon>Bacillati</taxon>
        <taxon>Bacillota</taxon>
        <taxon>Clostridia</taxon>
        <taxon>Eubacteriales</taxon>
        <taxon>Clostridiaceae</taxon>
        <taxon>Clostridium</taxon>
    </lineage>
</organism>
<dbReference type="SUPFAM" id="SSF47336">
    <property type="entry name" value="ACP-like"/>
    <property type="match status" value="1"/>
</dbReference>
<dbReference type="GO" id="GO:0017000">
    <property type="term" value="P:antibiotic biosynthetic process"/>
    <property type="evidence" value="ECO:0007669"/>
    <property type="project" value="UniProtKB-KW"/>
</dbReference>
<dbReference type="InterPro" id="IPR000873">
    <property type="entry name" value="AMP-dep_synth/lig_dom"/>
</dbReference>
<dbReference type="InterPro" id="IPR023213">
    <property type="entry name" value="CAT-like_dom_sf"/>
</dbReference>
<feature type="non-terminal residue" evidence="7">
    <location>
        <position position="1239"/>
    </location>
</feature>
<dbReference type="PANTHER" id="PTHR45398:SF1">
    <property type="entry name" value="ENZYME, PUTATIVE (JCVI)-RELATED"/>
    <property type="match status" value="1"/>
</dbReference>
<dbReference type="Gene3D" id="3.30.559.10">
    <property type="entry name" value="Chloramphenicol acetyltransferase-like domain"/>
    <property type="match status" value="2"/>
</dbReference>
<dbReference type="InterPro" id="IPR009081">
    <property type="entry name" value="PP-bd_ACP"/>
</dbReference>
<evidence type="ECO:0000256" key="2">
    <source>
        <dbReference type="ARBA" id="ARBA00006432"/>
    </source>
</evidence>
<dbReference type="SUPFAM" id="SSF52777">
    <property type="entry name" value="CoA-dependent acyltransferases"/>
    <property type="match status" value="4"/>
</dbReference>
<dbReference type="FunFam" id="3.30.300.30:FF:000010">
    <property type="entry name" value="Enterobactin synthetase component F"/>
    <property type="match status" value="1"/>
</dbReference>
<evidence type="ECO:0000256" key="1">
    <source>
        <dbReference type="ARBA" id="ARBA00001957"/>
    </source>
</evidence>
<feature type="domain" description="Carrier" evidence="6">
    <location>
        <begin position="228"/>
        <end position="302"/>
    </location>
</feature>
<dbReference type="RefSeq" id="WP_139796106.1">
    <property type="nucleotide sequence ID" value="NZ_FWXH01000054.1"/>
</dbReference>
<dbReference type="Gene3D" id="2.30.38.10">
    <property type="entry name" value="Luciferase, Domain 3"/>
    <property type="match status" value="1"/>
</dbReference>
<dbReference type="InterPro" id="IPR010060">
    <property type="entry name" value="NRPS_synth"/>
</dbReference>
<evidence type="ECO:0000313" key="8">
    <source>
        <dbReference type="Proteomes" id="UP000192468"/>
    </source>
</evidence>
<name>A0A1W1Y0A3_9CLOT</name>
<dbReference type="Proteomes" id="UP000192468">
    <property type="component" value="Unassembled WGS sequence"/>
</dbReference>
<dbReference type="Gene3D" id="3.30.300.30">
    <property type="match status" value="1"/>
</dbReference>
<comment type="similarity">
    <text evidence="2">Belongs to the ATP-dependent AMP-binding enzyme family.</text>
</comment>
<dbReference type="GO" id="GO:0044550">
    <property type="term" value="P:secondary metabolite biosynthetic process"/>
    <property type="evidence" value="ECO:0007669"/>
    <property type="project" value="UniProtKB-ARBA"/>
</dbReference>
<dbReference type="FunFam" id="2.30.38.10:FF:000001">
    <property type="entry name" value="Non-ribosomal peptide synthetase PvdI"/>
    <property type="match status" value="1"/>
</dbReference>
<evidence type="ECO:0000313" key="7">
    <source>
        <dbReference type="EMBL" id="SMC29596.1"/>
    </source>
</evidence>
<dbReference type="NCBIfam" id="TIGR01720">
    <property type="entry name" value="NRPS-para261"/>
    <property type="match status" value="1"/>
</dbReference>
<dbReference type="InterPro" id="IPR006162">
    <property type="entry name" value="Ppantetheine_attach_site"/>
</dbReference>
<dbReference type="PROSITE" id="PS50075">
    <property type="entry name" value="CARRIER"/>
    <property type="match status" value="1"/>
</dbReference>
<accession>A0A1W1Y0A3</accession>
<protein>
    <submittedName>
        <fullName evidence="7">Non-ribosomal peptide synthase domain TIGR01720</fullName>
    </submittedName>
</protein>
<dbReference type="Pfam" id="PF00501">
    <property type="entry name" value="AMP-binding"/>
    <property type="match status" value="1"/>
</dbReference>
<evidence type="ECO:0000256" key="3">
    <source>
        <dbReference type="ARBA" id="ARBA00022450"/>
    </source>
</evidence>
<dbReference type="InterPro" id="IPR045851">
    <property type="entry name" value="AMP-bd_C_sf"/>
</dbReference>